<dbReference type="SUPFAM" id="SSF89360">
    <property type="entry name" value="HesB-like domain"/>
    <property type="match status" value="1"/>
</dbReference>
<accession>A0A931I4J8</accession>
<keyword evidence="4" id="KW-1185">Reference proteome</keyword>
<gene>
    <name evidence="3" type="primary">sufA</name>
    <name evidence="3" type="ORF">I5731_15160</name>
</gene>
<evidence type="ECO:0000313" key="3">
    <source>
        <dbReference type="EMBL" id="MBH0239163.1"/>
    </source>
</evidence>
<dbReference type="EMBL" id="JADZLT010000053">
    <property type="protein sequence ID" value="MBH0239163.1"/>
    <property type="molecule type" value="Genomic_DNA"/>
</dbReference>
<evidence type="ECO:0000259" key="2">
    <source>
        <dbReference type="Pfam" id="PF01521"/>
    </source>
</evidence>
<dbReference type="InterPro" id="IPR035903">
    <property type="entry name" value="HesB-like_dom_sf"/>
</dbReference>
<dbReference type="Pfam" id="PF01521">
    <property type="entry name" value="Fe-S_biosyn"/>
    <property type="match status" value="1"/>
</dbReference>
<name>A0A931I4J8_9HYPH</name>
<dbReference type="Gene3D" id="2.60.300.12">
    <property type="entry name" value="HesB-like domain"/>
    <property type="match status" value="1"/>
</dbReference>
<dbReference type="RefSeq" id="WP_197312252.1">
    <property type="nucleotide sequence ID" value="NZ_JADZLT010000053.1"/>
</dbReference>
<comment type="similarity">
    <text evidence="1">Belongs to the HesB/IscA family.</text>
</comment>
<evidence type="ECO:0000256" key="1">
    <source>
        <dbReference type="ARBA" id="ARBA00006718"/>
    </source>
</evidence>
<dbReference type="PANTHER" id="PTHR10072">
    <property type="entry name" value="IRON-SULFUR CLUSTER ASSEMBLY PROTEIN"/>
    <property type="match status" value="1"/>
</dbReference>
<dbReference type="GO" id="GO:0016226">
    <property type="term" value="P:iron-sulfur cluster assembly"/>
    <property type="evidence" value="ECO:0007669"/>
    <property type="project" value="InterPro"/>
</dbReference>
<dbReference type="NCBIfam" id="TIGR00049">
    <property type="entry name" value="iron-sulfur cluster assembly accessory protein"/>
    <property type="match status" value="1"/>
</dbReference>
<dbReference type="InterPro" id="IPR011298">
    <property type="entry name" value="SufA_proteobacteria"/>
</dbReference>
<dbReference type="PANTHER" id="PTHR10072:SF41">
    <property type="entry name" value="IRON-SULFUR CLUSTER ASSEMBLY 1 HOMOLOG, MITOCHONDRIAL"/>
    <property type="match status" value="1"/>
</dbReference>
<dbReference type="GO" id="GO:0005829">
    <property type="term" value="C:cytosol"/>
    <property type="evidence" value="ECO:0007669"/>
    <property type="project" value="TreeGrafter"/>
</dbReference>
<dbReference type="AlphaFoldDB" id="A0A931I4J8"/>
<comment type="caution">
    <text evidence="3">The sequence shown here is derived from an EMBL/GenBank/DDBJ whole genome shotgun (WGS) entry which is preliminary data.</text>
</comment>
<dbReference type="Proteomes" id="UP000631694">
    <property type="component" value="Unassembled WGS sequence"/>
</dbReference>
<evidence type="ECO:0000313" key="4">
    <source>
        <dbReference type="Proteomes" id="UP000631694"/>
    </source>
</evidence>
<dbReference type="InterPro" id="IPR016092">
    <property type="entry name" value="ATAP"/>
</dbReference>
<feature type="domain" description="Core" evidence="2">
    <location>
        <begin position="10"/>
        <end position="111"/>
    </location>
</feature>
<dbReference type="NCBIfam" id="TIGR01997">
    <property type="entry name" value="sufA_proteo"/>
    <property type="match status" value="1"/>
</dbReference>
<proteinExistence type="inferred from homology"/>
<dbReference type="InterPro" id="IPR000361">
    <property type="entry name" value="ATAP_core_dom"/>
</dbReference>
<protein>
    <submittedName>
        <fullName evidence="3">Fe-S cluster assembly scaffold SufA</fullName>
    </submittedName>
</protein>
<reference evidence="3" key="1">
    <citation type="submission" date="2020-12" db="EMBL/GenBank/DDBJ databases">
        <title>Methylobrevis albus sp. nov., isolated from fresh water lack sediment.</title>
        <authorList>
            <person name="Zou Q."/>
        </authorList>
    </citation>
    <scope>NUCLEOTIDE SEQUENCE</scope>
    <source>
        <strain evidence="3">L22</strain>
    </source>
</reference>
<dbReference type="InterPro" id="IPR050322">
    <property type="entry name" value="Fe-S_cluster_asmbl/transfer"/>
</dbReference>
<dbReference type="GO" id="GO:0051537">
    <property type="term" value="F:2 iron, 2 sulfur cluster binding"/>
    <property type="evidence" value="ECO:0007669"/>
    <property type="project" value="TreeGrafter"/>
</dbReference>
<organism evidence="3 4">
    <name type="scientific">Methylobrevis albus</name>
    <dbReference type="NCBI Taxonomy" id="2793297"/>
    <lineage>
        <taxon>Bacteria</taxon>
        <taxon>Pseudomonadati</taxon>
        <taxon>Pseudomonadota</taxon>
        <taxon>Alphaproteobacteria</taxon>
        <taxon>Hyphomicrobiales</taxon>
        <taxon>Pleomorphomonadaceae</taxon>
        <taxon>Methylobrevis</taxon>
    </lineage>
</organism>
<sequence>MGIRAKLNVMSLSERAAERVREIVEDADDAVLGIRIGVKNGGCAGMAYTMDYVTEARAGDERVEDKGATVFVDPKAVLFLLGTEMDFETTALKSGFVFKNPNQVSACGCGESVSLKPAEHA</sequence>